<comment type="caution">
    <text evidence="12">The sequence shown here is derived from an EMBL/GenBank/DDBJ whole genome shotgun (WGS) entry which is preliminary data.</text>
</comment>
<dbReference type="PANTHER" id="PTHR24421:SF10">
    <property type="entry name" value="NITRATE_NITRITE SENSOR PROTEIN NARQ"/>
    <property type="match status" value="1"/>
</dbReference>
<feature type="transmembrane region" description="Helical" evidence="10">
    <location>
        <begin position="130"/>
        <end position="150"/>
    </location>
</feature>
<protein>
    <recommendedName>
        <fullName evidence="2">histidine kinase</fullName>
        <ecNumber evidence="2">2.7.13.3</ecNumber>
    </recommendedName>
</protein>
<dbReference type="GO" id="GO:0016020">
    <property type="term" value="C:membrane"/>
    <property type="evidence" value="ECO:0007669"/>
    <property type="project" value="InterPro"/>
</dbReference>
<evidence type="ECO:0000256" key="3">
    <source>
        <dbReference type="ARBA" id="ARBA00022553"/>
    </source>
</evidence>
<keyword evidence="4" id="KW-0808">Transferase</keyword>
<keyword evidence="6" id="KW-0418">Kinase</keyword>
<keyword evidence="10" id="KW-0472">Membrane</keyword>
<evidence type="ECO:0000256" key="8">
    <source>
        <dbReference type="ARBA" id="ARBA00023012"/>
    </source>
</evidence>
<feature type="transmembrane region" description="Helical" evidence="10">
    <location>
        <begin position="60"/>
        <end position="84"/>
    </location>
</feature>
<keyword evidence="10" id="KW-0812">Transmembrane</keyword>
<feature type="transmembrane region" description="Helical" evidence="10">
    <location>
        <begin position="157"/>
        <end position="174"/>
    </location>
</feature>
<keyword evidence="8" id="KW-0902">Two-component regulatory system</keyword>
<evidence type="ECO:0000256" key="9">
    <source>
        <dbReference type="SAM" id="Coils"/>
    </source>
</evidence>
<evidence type="ECO:0000256" key="6">
    <source>
        <dbReference type="ARBA" id="ARBA00022777"/>
    </source>
</evidence>
<dbReference type="InterPro" id="IPR003594">
    <property type="entry name" value="HATPase_dom"/>
</dbReference>
<reference evidence="12" key="1">
    <citation type="submission" date="2021-04" db="EMBL/GenBank/DDBJ databases">
        <title>Genome based classification of Actinospica acidithermotolerans sp. nov., an actinobacterium isolated from an Indonesian hot spring.</title>
        <authorList>
            <person name="Kusuma A.B."/>
            <person name="Putra K.E."/>
            <person name="Nafisah S."/>
            <person name="Loh J."/>
            <person name="Nouioui I."/>
            <person name="Goodfellow M."/>
        </authorList>
    </citation>
    <scope>NUCLEOTIDE SEQUENCE</scope>
    <source>
        <strain evidence="12">MGRD01-02</strain>
    </source>
</reference>
<dbReference type="Pfam" id="PF07730">
    <property type="entry name" value="HisKA_3"/>
    <property type="match status" value="1"/>
</dbReference>
<dbReference type="EC" id="2.7.13.3" evidence="2"/>
<feature type="coiled-coil region" evidence="9">
    <location>
        <begin position="177"/>
        <end position="204"/>
    </location>
</feature>
<dbReference type="GO" id="GO:0046983">
    <property type="term" value="F:protein dimerization activity"/>
    <property type="evidence" value="ECO:0007669"/>
    <property type="project" value="InterPro"/>
</dbReference>
<dbReference type="GO" id="GO:0000155">
    <property type="term" value="F:phosphorelay sensor kinase activity"/>
    <property type="evidence" value="ECO:0007669"/>
    <property type="project" value="InterPro"/>
</dbReference>
<evidence type="ECO:0000256" key="2">
    <source>
        <dbReference type="ARBA" id="ARBA00012438"/>
    </source>
</evidence>
<keyword evidence="10" id="KW-1133">Transmembrane helix</keyword>
<dbReference type="RefSeq" id="WP_212520062.1">
    <property type="nucleotide sequence ID" value="NZ_JAGSOH010000070.1"/>
</dbReference>
<dbReference type="Proteomes" id="UP000676325">
    <property type="component" value="Unassembled WGS sequence"/>
</dbReference>
<dbReference type="AlphaFoldDB" id="A0A941IMW1"/>
<dbReference type="InterPro" id="IPR036890">
    <property type="entry name" value="HATPase_C_sf"/>
</dbReference>
<dbReference type="Gene3D" id="1.20.5.1930">
    <property type="match status" value="1"/>
</dbReference>
<dbReference type="InterPro" id="IPR050482">
    <property type="entry name" value="Sensor_HK_TwoCompSys"/>
</dbReference>
<keyword evidence="7" id="KW-0067">ATP-binding</keyword>
<gene>
    <name evidence="12" type="ORF">KDK95_21630</name>
</gene>
<evidence type="ECO:0000256" key="10">
    <source>
        <dbReference type="SAM" id="Phobius"/>
    </source>
</evidence>
<dbReference type="Gene3D" id="3.30.565.10">
    <property type="entry name" value="Histidine kinase-like ATPase, C-terminal domain"/>
    <property type="match status" value="1"/>
</dbReference>
<dbReference type="EMBL" id="JAGSOH010000070">
    <property type="protein sequence ID" value="MBR7828926.1"/>
    <property type="molecule type" value="Genomic_DNA"/>
</dbReference>
<organism evidence="12 13">
    <name type="scientific">Actinospica acidithermotolerans</name>
    <dbReference type="NCBI Taxonomy" id="2828514"/>
    <lineage>
        <taxon>Bacteria</taxon>
        <taxon>Bacillati</taxon>
        <taxon>Actinomycetota</taxon>
        <taxon>Actinomycetes</taxon>
        <taxon>Catenulisporales</taxon>
        <taxon>Actinospicaceae</taxon>
        <taxon>Actinospica</taxon>
    </lineage>
</organism>
<dbReference type="PANTHER" id="PTHR24421">
    <property type="entry name" value="NITRATE/NITRITE SENSOR PROTEIN NARX-RELATED"/>
    <property type="match status" value="1"/>
</dbReference>
<dbReference type="InterPro" id="IPR011712">
    <property type="entry name" value="Sig_transdc_His_kin_sub3_dim/P"/>
</dbReference>
<evidence type="ECO:0000256" key="5">
    <source>
        <dbReference type="ARBA" id="ARBA00022741"/>
    </source>
</evidence>
<evidence type="ECO:0000256" key="1">
    <source>
        <dbReference type="ARBA" id="ARBA00000085"/>
    </source>
</evidence>
<evidence type="ECO:0000256" key="4">
    <source>
        <dbReference type="ARBA" id="ARBA00022679"/>
    </source>
</evidence>
<evidence type="ECO:0000256" key="7">
    <source>
        <dbReference type="ARBA" id="ARBA00022840"/>
    </source>
</evidence>
<name>A0A941IMW1_9ACTN</name>
<evidence type="ECO:0000313" key="13">
    <source>
        <dbReference type="Proteomes" id="UP000676325"/>
    </source>
</evidence>
<dbReference type="CDD" id="cd16917">
    <property type="entry name" value="HATPase_UhpB-NarQ-NarX-like"/>
    <property type="match status" value="1"/>
</dbReference>
<comment type="catalytic activity">
    <reaction evidence="1">
        <text>ATP + protein L-histidine = ADP + protein N-phospho-L-histidine.</text>
        <dbReference type="EC" id="2.7.13.3"/>
    </reaction>
</comment>
<dbReference type="SUPFAM" id="SSF55874">
    <property type="entry name" value="ATPase domain of HSP90 chaperone/DNA topoisomerase II/histidine kinase"/>
    <property type="match status" value="1"/>
</dbReference>
<dbReference type="PROSITE" id="PS50109">
    <property type="entry name" value="HIS_KIN"/>
    <property type="match status" value="1"/>
</dbReference>
<keyword evidence="13" id="KW-1185">Reference proteome</keyword>
<dbReference type="GO" id="GO:0005524">
    <property type="term" value="F:ATP binding"/>
    <property type="evidence" value="ECO:0007669"/>
    <property type="project" value="UniProtKB-KW"/>
</dbReference>
<evidence type="ECO:0000313" key="12">
    <source>
        <dbReference type="EMBL" id="MBR7828926.1"/>
    </source>
</evidence>
<sequence>MKWLTRDEEAAGPAGRAAWIRPAGPAPRPSRLELLFDLLLAFCLALPLKPERAYTVNVLGYQQGFVAKGTMIGIAVLVLVALAIRRRYPLVGLGLLLMGMNFTPAPFVMVGFGVLIAAYSAAVYSPYRRVMLAVLVLVPVQLIRHGYINLIPGNRQLVFMVAVPLAIGIGLYGSEVRRQATRDVAALKRTREEKEREAIRLAVEAERSRIARELHDVVTHNVSVMVVMAGAARKTLQRDPEQATNALLEVESAGRAAMAELRQVMGLLTDSTHEQHQLAPQPGLDQLEPLVTRIRATGVPIAYRVLGRPRTLPPGLDLTAYRVVQEALTNTVKHASGANVDILVDYEPARLSLDIADSGGVPGAGAAGGNGRGLIGLRERVAVHGGTVQAGPRPSGGYRVQVELPLPAEDAA</sequence>
<keyword evidence="3" id="KW-0597">Phosphoprotein</keyword>
<keyword evidence="5" id="KW-0547">Nucleotide-binding</keyword>
<proteinExistence type="predicted"/>
<accession>A0A941IMW1</accession>
<evidence type="ECO:0000259" key="11">
    <source>
        <dbReference type="PROSITE" id="PS50109"/>
    </source>
</evidence>
<feature type="transmembrane region" description="Helical" evidence="10">
    <location>
        <begin position="105"/>
        <end position="124"/>
    </location>
</feature>
<feature type="domain" description="Histidine kinase" evidence="11">
    <location>
        <begin position="322"/>
        <end position="408"/>
    </location>
</feature>
<dbReference type="Pfam" id="PF02518">
    <property type="entry name" value="HATPase_c"/>
    <property type="match status" value="1"/>
</dbReference>
<keyword evidence="9" id="KW-0175">Coiled coil</keyword>
<dbReference type="InterPro" id="IPR005467">
    <property type="entry name" value="His_kinase_dom"/>
</dbReference>